<dbReference type="AlphaFoldDB" id="A0A8I0DKV4"/>
<organism evidence="1 2">
    <name type="scientific">Clostridium lentum</name>
    <dbReference type="NCBI Taxonomy" id="2763037"/>
    <lineage>
        <taxon>Bacteria</taxon>
        <taxon>Bacillati</taxon>
        <taxon>Bacillota</taxon>
        <taxon>Clostridia</taxon>
        <taxon>Eubacteriales</taxon>
        <taxon>Clostridiaceae</taxon>
        <taxon>Clostridium</taxon>
    </lineage>
</organism>
<comment type="caution">
    <text evidence="1">The sequence shown here is derived from an EMBL/GenBank/DDBJ whole genome shotgun (WGS) entry which is preliminary data.</text>
</comment>
<dbReference type="RefSeq" id="WP_186834752.1">
    <property type="nucleotide sequence ID" value="NZ_JACOOQ010000004.1"/>
</dbReference>
<evidence type="ECO:0000313" key="2">
    <source>
        <dbReference type="Proteomes" id="UP000662088"/>
    </source>
</evidence>
<dbReference type="PANTHER" id="PTHR40086:SF1">
    <property type="entry name" value="CELL CYCLE REGULATOR CCRZ"/>
    <property type="match status" value="1"/>
</dbReference>
<dbReference type="EMBL" id="JACOOQ010000004">
    <property type="protein sequence ID" value="MBC5639488.1"/>
    <property type="molecule type" value="Genomic_DNA"/>
</dbReference>
<dbReference type="Gene3D" id="3.30.200.20">
    <property type="entry name" value="Phosphorylase Kinase, domain 1"/>
    <property type="match status" value="1"/>
</dbReference>
<dbReference type="Gene3D" id="3.90.1200.10">
    <property type="match status" value="1"/>
</dbReference>
<keyword evidence="1" id="KW-0808">Transferase</keyword>
<reference evidence="1" key="1">
    <citation type="submission" date="2020-08" db="EMBL/GenBank/DDBJ databases">
        <title>Genome public.</title>
        <authorList>
            <person name="Liu C."/>
            <person name="Sun Q."/>
        </authorList>
    </citation>
    <scope>NUCLEOTIDE SEQUENCE</scope>
    <source>
        <strain evidence="1">NSJ-42</strain>
    </source>
</reference>
<sequence length="279" mass="32928">MNLKLNDFILKELNFNINDVSIKTKLSGLNNECYKIEYLNTPYFIRICNKSKDMEEKNIIKICAQNNIAPRLLYYSAASGNMVTEWINGHMPNEREFSSIGFIADLTTKLKTLHSLKYCKHFNPFNEIKESLLLCEKNQLQLPTFINILIDKLKTIEYFCLENMDIGLCHNDLNPSNILITGNDLYFIDYEFSAIGDIFYDLATLSWMMNDEGKKNLLKFYFHKPTNYHYKKLAYYLYVVKFWNACWSLLKSKDNTSTYDYKKGAEMIFQDLWQNYSLD</sequence>
<accession>A0A8I0DKV4</accession>
<name>A0A8I0DKV4_9CLOT</name>
<proteinExistence type="predicted"/>
<dbReference type="GO" id="GO:0016740">
    <property type="term" value="F:transferase activity"/>
    <property type="evidence" value="ECO:0007669"/>
    <property type="project" value="UniProtKB-KW"/>
</dbReference>
<protein>
    <submittedName>
        <fullName evidence="1">Phosphotransferase</fullName>
    </submittedName>
</protein>
<dbReference type="Pfam" id="PF01633">
    <property type="entry name" value="Choline_kinase"/>
    <property type="match status" value="1"/>
</dbReference>
<gene>
    <name evidence="1" type="ORF">H8R92_03405</name>
</gene>
<dbReference type="SUPFAM" id="SSF56112">
    <property type="entry name" value="Protein kinase-like (PK-like)"/>
    <property type="match status" value="1"/>
</dbReference>
<dbReference type="InterPro" id="IPR011009">
    <property type="entry name" value="Kinase-like_dom_sf"/>
</dbReference>
<dbReference type="PANTHER" id="PTHR40086">
    <property type="entry name" value="PHOSPHOTRANSFERASE YTMP-RELATED"/>
    <property type="match status" value="1"/>
</dbReference>
<dbReference type="CDD" id="cd05151">
    <property type="entry name" value="ChoK-like"/>
    <property type="match status" value="1"/>
</dbReference>
<dbReference type="InterPro" id="IPR052077">
    <property type="entry name" value="CcrZ_PhaseVar_Mediator"/>
</dbReference>
<dbReference type="Proteomes" id="UP000662088">
    <property type="component" value="Unassembled WGS sequence"/>
</dbReference>
<keyword evidence="2" id="KW-1185">Reference proteome</keyword>
<evidence type="ECO:0000313" key="1">
    <source>
        <dbReference type="EMBL" id="MBC5639488.1"/>
    </source>
</evidence>